<keyword evidence="6" id="KW-1185">Reference proteome</keyword>
<evidence type="ECO:0000256" key="2">
    <source>
        <dbReference type="ARBA" id="ARBA00023125"/>
    </source>
</evidence>
<gene>
    <name evidence="5" type="ORF">WH95_01035</name>
</gene>
<reference evidence="5 6" key="1">
    <citation type="submission" date="2015-03" db="EMBL/GenBank/DDBJ databases">
        <title>Genome sequence of Kiloniella sp. P1-1, isolated from the gut microflora of Pacific white shrimp, Penaeus vannamei.</title>
        <authorList>
            <person name="Shao Z."/>
            <person name="Wang L."/>
            <person name="Li X."/>
        </authorList>
    </citation>
    <scope>NUCLEOTIDE SEQUENCE [LARGE SCALE GENOMIC DNA]</scope>
    <source>
        <strain evidence="5 6">P1-1</strain>
    </source>
</reference>
<dbReference type="OrthoDB" id="2559672at2"/>
<dbReference type="InterPro" id="IPR050204">
    <property type="entry name" value="AraC_XylS_family_regulators"/>
</dbReference>
<evidence type="ECO:0000256" key="1">
    <source>
        <dbReference type="ARBA" id="ARBA00023015"/>
    </source>
</evidence>
<dbReference type="AlphaFoldDB" id="A0A0M2RE39"/>
<accession>A0A0M2RE39</accession>
<sequence>MHNNVLDIWDATTDNDDQAIVIPDGCCDLIFKFRPGQEPVWFLSHLAETTQTVPMFKGDFFKGYRLRPGTSVDMEKLLRAVAGQCPINSDNIVDLINDYTIYRMQTEDALLCLASGVGTVGQAATNLGVSSRTLQRYVVKETGKSPVFWHRLARVRRAGRDIEQANSLAEFAFDHGFSDQAHMNREFKQWFSLSPRNFAKVSRQQNVFQSGYG</sequence>
<evidence type="ECO:0000313" key="6">
    <source>
        <dbReference type="Proteomes" id="UP000034491"/>
    </source>
</evidence>
<keyword evidence="2" id="KW-0238">DNA-binding</keyword>
<organism evidence="5 6">
    <name type="scientific">Kiloniella litopenaei</name>
    <dbReference type="NCBI Taxonomy" id="1549748"/>
    <lineage>
        <taxon>Bacteria</taxon>
        <taxon>Pseudomonadati</taxon>
        <taxon>Pseudomonadota</taxon>
        <taxon>Alphaproteobacteria</taxon>
        <taxon>Rhodospirillales</taxon>
        <taxon>Kiloniellaceae</taxon>
        <taxon>Kiloniella</taxon>
    </lineage>
</organism>
<name>A0A0M2RE39_9PROT</name>
<dbReference type="RefSeq" id="WP_046501786.1">
    <property type="nucleotide sequence ID" value="NZ_LANI01000001.1"/>
</dbReference>
<dbReference type="PANTHER" id="PTHR46796:SF13">
    <property type="entry name" value="HTH-TYPE TRANSCRIPTIONAL ACTIVATOR RHAS"/>
    <property type="match status" value="1"/>
</dbReference>
<dbReference type="STRING" id="1549748.WH95_01035"/>
<dbReference type="SMART" id="SM00342">
    <property type="entry name" value="HTH_ARAC"/>
    <property type="match status" value="1"/>
</dbReference>
<dbReference type="Gene3D" id="1.10.10.60">
    <property type="entry name" value="Homeodomain-like"/>
    <property type="match status" value="1"/>
</dbReference>
<dbReference type="GO" id="GO:0003700">
    <property type="term" value="F:DNA-binding transcription factor activity"/>
    <property type="evidence" value="ECO:0007669"/>
    <property type="project" value="InterPro"/>
</dbReference>
<dbReference type="SUPFAM" id="SSF46689">
    <property type="entry name" value="Homeodomain-like"/>
    <property type="match status" value="1"/>
</dbReference>
<dbReference type="PROSITE" id="PS01124">
    <property type="entry name" value="HTH_ARAC_FAMILY_2"/>
    <property type="match status" value="1"/>
</dbReference>
<dbReference type="Pfam" id="PF12833">
    <property type="entry name" value="HTH_18"/>
    <property type="match status" value="1"/>
</dbReference>
<dbReference type="Proteomes" id="UP000034491">
    <property type="component" value="Unassembled WGS sequence"/>
</dbReference>
<dbReference type="PANTHER" id="PTHR46796">
    <property type="entry name" value="HTH-TYPE TRANSCRIPTIONAL ACTIVATOR RHAS-RELATED"/>
    <property type="match status" value="1"/>
</dbReference>
<dbReference type="InterPro" id="IPR009057">
    <property type="entry name" value="Homeodomain-like_sf"/>
</dbReference>
<keyword evidence="3" id="KW-0804">Transcription</keyword>
<proteinExistence type="predicted"/>
<protein>
    <recommendedName>
        <fullName evidence="4">HTH araC/xylS-type domain-containing protein</fullName>
    </recommendedName>
</protein>
<evidence type="ECO:0000259" key="4">
    <source>
        <dbReference type="PROSITE" id="PS01124"/>
    </source>
</evidence>
<dbReference type="EMBL" id="LANI01000001">
    <property type="protein sequence ID" value="KKJ78699.1"/>
    <property type="molecule type" value="Genomic_DNA"/>
</dbReference>
<comment type="caution">
    <text evidence="5">The sequence shown here is derived from an EMBL/GenBank/DDBJ whole genome shotgun (WGS) entry which is preliminary data.</text>
</comment>
<dbReference type="InterPro" id="IPR018060">
    <property type="entry name" value="HTH_AraC"/>
</dbReference>
<evidence type="ECO:0000256" key="3">
    <source>
        <dbReference type="ARBA" id="ARBA00023163"/>
    </source>
</evidence>
<feature type="domain" description="HTH araC/xylS-type" evidence="4">
    <location>
        <begin position="119"/>
        <end position="201"/>
    </location>
</feature>
<keyword evidence="1" id="KW-0805">Transcription regulation</keyword>
<dbReference type="GO" id="GO:0043565">
    <property type="term" value="F:sequence-specific DNA binding"/>
    <property type="evidence" value="ECO:0007669"/>
    <property type="project" value="InterPro"/>
</dbReference>
<evidence type="ECO:0000313" key="5">
    <source>
        <dbReference type="EMBL" id="KKJ78699.1"/>
    </source>
</evidence>